<dbReference type="InterPro" id="IPR003329">
    <property type="entry name" value="Cytidylyl_trans"/>
</dbReference>
<evidence type="ECO:0000313" key="2">
    <source>
        <dbReference type="Proteomes" id="UP000278440"/>
    </source>
</evidence>
<dbReference type="Proteomes" id="UP000278440">
    <property type="component" value="Unassembled WGS sequence"/>
</dbReference>
<dbReference type="Gene3D" id="3.90.550.10">
    <property type="entry name" value="Spore Coat Polysaccharide Biosynthesis Protein SpsA, Chain A"/>
    <property type="match status" value="1"/>
</dbReference>
<dbReference type="InterPro" id="IPR029044">
    <property type="entry name" value="Nucleotide-diphossugar_trans"/>
</dbReference>
<dbReference type="PANTHER" id="PTHR42866">
    <property type="entry name" value="3-DEOXY-MANNO-OCTULOSONATE CYTIDYLYLTRANSFERASE"/>
    <property type="match status" value="1"/>
</dbReference>
<dbReference type="SUPFAM" id="SSF53448">
    <property type="entry name" value="Nucleotide-diphospho-sugar transferases"/>
    <property type="match status" value="1"/>
</dbReference>
<protein>
    <submittedName>
        <fullName evidence="1">Spore coat polysaccharide biosynthesis protein SpsF</fullName>
    </submittedName>
</protein>
<organism evidence="1 2">
    <name type="scientific">Terracoccus luteus</name>
    <dbReference type="NCBI Taxonomy" id="53356"/>
    <lineage>
        <taxon>Bacteria</taxon>
        <taxon>Bacillati</taxon>
        <taxon>Actinomycetota</taxon>
        <taxon>Actinomycetes</taxon>
        <taxon>Micrococcales</taxon>
        <taxon>Intrasporangiaceae</taxon>
        <taxon>Terracoccus</taxon>
    </lineage>
</organism>
<dbReference type="PANTHER" id="PTHR42866:SF1">
    <property type="entry name" value="SPORE COAT POLYSACCHARIDE BIOSYNTHESIS PROTEIN SPSF"/>
    <property type="match status" value="1"/>
</dbReference>
<proteinExistence type="predicted"/>
<dbReference type="RefSeq" id="WP_121031065.1">
    <property type="nucleotide sequence ID" value="NZ_RBXT01000001.1"/>
</dbReference>
<sequence length="452" mass="47966">MRTRVVIQSRLNSSRLPGKAMLDVGGMPLVELVARRAARSGHEVVVATSVERYDDRIAAHLTARGVEVVRGSLDDVLGRFVTATRSLDPGDRVVRLTGDNPVADADLVDELLAAMDASGHRYGRVDIDRVPEGLGAEAFTVDDLRRADREAVDGYDREHVTPWLRRTLGELLFVPSRSPGDVLAHRATVDTLGDYVRVCDLFERVDDPVGVAWADLMDALAARVDAAGPRTPHVSTAVGVVSRVVPSSRRFTERPAGTGPAVWAEGLRSLVGDAVDLGVTHLDTGPGDVELLRVSTDPALTRRAAVVARVAPAGDTALALEAAVERVLAGLGRRGPVVLVVDRMPSGPAWRRARAYVDEGVATALGVVAHDAAAVASAARTPEVTWVEVHLPAPDADATGSLEVLHDRGAVLAQPWRRGDAVRPWATCLLVEEPSGDAVREAVAAFTAATTP</sequence>
<evidence type="ECO:0000313" key="1">
    <source>
        <dbReference type="EMBL" id="RKT77283.1"/>
    </source>
</evidence>
<dbReference type="GO" id="GO:0005829">
    <property type="term" value="C:cytosol"/>
    <property type="evidence" value="ECO:0007669"/>
    <property type="project" value="TreeGrafter"/>
</dbReference>
<keyword evidence="2" id="KW-1185">Reference proteome</keyword>
<dbReference type="OrthoDB" id="9801052at2"/>
<dbReference type="Pfam" id="PF02348">
    <property type="entry name" value="CTP_transf_3"/>
    <property type="match status" value="1"/>
</dbReference>
<reference evidence="1 2" key="1">
    <citation type="submission" date="2018-10" db="EMBL/GenBank/DDBJ databases">
        <title>Sequencing the genomes of 1000 actinobacteria strains.</title>
        <authorList>
            <person name="Klenk H.-P."/>
        </authorList>
    </citation>
    <scope>NUCLEOTIDE SEQUENCE [LARGE SCALE GENOMIC DNA]</scope>
    <source>
        <strain evidence="1 2">DSM 44267</strain>
    </source>
</reference>
<dbReference type="AlphaFoldDB" id="A0A495XXQ5"/>
<accession>A0A495XXQ5</accession>
<dbReference type="EMBL" id="RBXT01000001">
    <property type="protein sequence ID" value="RKT77283.1"/>
    <property type="molecule type" value="Genomic_DNA"/>
</dbReference>
<comment type="caution">
    <text evidence="1">The sequence shown here is derived from an EMBL/GenBank/DDBJ whole genome shotgun (WGS) entry which is preliminary data.</text>
</comment>
<gene>
    <name evidence="1" type="ORF">DFJ68_0703</name>
</gene>
<name>A0A495XXQ5_9MICO</name>